<evidence type="ECO:0000256" key="1">
    <source>
        <dbReference type="SAM" id="MobiDB-lite"/>
    </source>
</evidence>
<dbReference type="Proteomes" id="UP001652628">
    <property type="component" value="Chromosome 3"/>
</dbReference>
<name>A0AB39ZCI3_DROSZ</name>
<feature type="chain" id="PRO_5047278715" evidence="2">
    <location>
        <begin position="21"/>
        <end position="98"/>
    </location>
</feature>
<feature type="signal peptide" evidence="2">
    <location>
        <begin position="1"/>
        <end position="20"/>
    </location>
</feature>
<evidence type="ECO:0000313" key="3">
    <source>
        <dbReference type="Proteomes" id="UP001652628"/>
    </source>
</evidence>
<evidence type="ECO:0000313" key="4">
    <source>
        <dbReference type="RefSeq" id="XP_016933062.3"/>
    </source>
</evidence>
<evidence type="ECO:0000256" key="2">
    <source>
        <dbReference type="SAM" id="SignalP"/>
    </source>
</evidence>
<reference evidence="4" key="1">
    <citation type="submission" date="2025-08" db="UniProtKB">
        <authorList>
            <consortium name="RefSeq"/>
        </authorList>
    </citation>
    <scope>IDENTIFICATION</scope>
</reference>
<dbReference type="GeneID" id="108012272"/>
<feature type="region of interest" description="Disordered" evidence="1">
    <location>
        <begin position="35"/>
        <end position="60"/>
    </location>
</feature>
<organism evidence="3 4">
    <name type="scientific">Drosophila suzukii</name>
    <name type="common">Spotted-wing drosophila fruit fly</name>
    <dbReference type="NCBI Taxonomy" id="28584"/>
    <lineage>
        <taxon>Eukaryota</taxon>
        <taxon>Metazoa</taxon>
        <taxon>Ecdysozoa</taxon>
        <taxon>Arthropoda</taxon>
        <taxon>Hexapoda</taxon>
        <taxon>Insecta</taxon>
        <taxon>Pterygota</taxon>
        <taxon>Neoptera</taxon>
        <taxon>Endopterygota</taxon>
        <taxon>Diptera</taxon>
        <taxon>Brachycera</taxon>
        <taxon>Muscomorpha</taxon>
        <taxon>Ephydroidea</taxon>
        <taxon>Drosophilidae</taxon>
        <taxon>Drosophila</taxon>
        <taxon>Sophophora</taxon>
    </lineage>
</organism>
<proteinExistence type="predicted"/>
<dbReference type="AlphaFoldDB" id="A0AB39ZCI3"/>
<accession>A0AB39ZCI3</accession>
<sequence>MKYFVICALAAFVLLQAASGFKRIVYVVPVTTTNTTTTTTTPSTSTNSTSSSNSTSTTNTTTTVVTQSIVYCSWKNNWCRPTSNTASVCKWGICNLFG</sequence>
<keyword evidence="2" id="KW-0732">Signal</keyword>
<protein>
    <submittedName>
        <fullName evidence="4">Uncharacterized protein</fullName>
    </submittedName>
</protein>
<keyword evidence="3" id="KW-1185">Reference proteome</keyword>
<gene>
    <name evidence="4" type="primary">LOC108012272</name>
</gene>
<dbReference type="RefSeq" id="XP_016933062.3">
    <property type="nucleotide sequence ID" value="XM_017077573.4"/>
</dbReference>